<reference evidence="1 2" key="1">
    <citation type="submission" date="2014-06" db="EMBL/GenBank/DDBJ databases">
        <title>The draft genome sequence of Idiomarina salinarum ISL-52.</title>
        <authorList>
            <person name="Du J."/>
            <person name="Shao Z."/>
        </authorList>
    </citation>
    <scope>NUCLEOTIDE SEQUENCE [LARGE SCALE GENOMIC DNA]</scope>
    <source>
        <strain evidence="1 2">ISL-52</strain>
    </source>
</reference>
<evidence type="ECO:0000313" key="1">
    <source>
        <dbReference type="EMBL" id="KFZ30648.1"/>
    </source>
</evidence>
<name>A0A094L798_9GAMM</name>
<organism evidence="1 2">
    <name type="scientific">Pseudidiomarina salinarum</name>
    <dbReference type="NCBI Taxonomy" id="435908"/>
    <lineage>
        <taxon>Bacteria</taxon>
        <taxon>Pseudomonadati</taxon>
        <taxon>Pseudomonadota</taxon>
        <taxon>Gammaproteobacteria</taxon>
        <taxon>Alteromonadales</taxon>
        <taxon>Idiomarinaceae</taxon>
        <taxon>Pseudidiomarina</taxon>
    </lineage>
</organism>
<comment type="caution">
    <text evidence="1">The sequence shown here is derived from an EMBL/GenBank/DDBJ whole genome shotgun (WGS) entry which is preliminary data.</text>
</comment>
<gene>
    <name evidence="1" type="ORF">IDSA_08940</name>
</gene>
<evidence type="ECO:0008006" key="3">
    <source>
        <dbReference type="Google" id="ProtNLM"/>
    </source>
</evidence>
<dbReference type="AlphaFoldDB" id="A0A094L798"/>
<accession>A0A094L798</accession>
<dbReference type="OrthoDB" id="9821720at2"/>
<dbReference type="eggNOG" id="ENOG5033SFN">
    <property type="taxonomic scope" value="Bacteria"/>
</dbReference>
<evidence type="ECO:0000313" key="2">
    <source>
        <dbReference type="Proteomes" id="UP000054363"/>
    </source>
</evidence>
<protein>
    <recommendedName>
        <fullName evidence="3">ApeA N-terminal domain-containing protein</fullName>
    </recommendedName>
</protein>
<dbReference type="Proteomes" id="UP000054363">
    <property type="component" value="Unassembled WGS sequence"/>
</dbReference>
<dbReference type="EMBL" id="JPER01000004">
    <property type="protein sequence ID" value="KFZ30648.1"/>
    <property type="molecule type" value="Genomic_DNA"/>
</dbReference>
<dbReference type="RefSeq" id="WP_034775965.1">
    <property type="nucleotide sequence ID" value="NZ_JPER01000004.1"/>
</dbReference>
<keyword evidence="2" id="KW-1185">Reference proteome</keyword>
<proteinExistence type="predicted"/>
<sequence>MSFFDLTGTGELHCDNTGRVVEVQLAIQAVNGRTRIHCSPISSDKPFELEMLSIGADSLALKNIKIESAAGILSAKHLANVNLNYLSSYNENEPLLITQLAHKPGKRHTLTLEAGYLTFPSSNLAFDFEQSDPMNGCQLMFIGAAQSIKAFKTSLALGSQIVKIQSYGQTHPSLAGIIVVNAKDEIFSKDEETLRLALALYLRQKISFLAKLSEKRAVLNLIDHSTVSYGALNRNPSSSLIQIKAFIEAKPESRTYLRFLIELAGNSGVIDDRLLNGFIALEALFPNRTLQADKLSKRLKVSQATADFFVQIRHKIFHYGVGIRGALDILQEEKQQHSQCKITPMLQALSHRQDASWIIYSSFTDLMYTHFAELVGIDAATIKRWSDVNLRSDDWFRKLERPK</sequence>